<keyword evidence="5" id="KW-1185">Reference proteome</keyword>
<organism evidence="4 5">
    <name type="scientific">Hibiscus sabdariffa</name>
    <name type="common">roselle</name>
    <dbReference type="NCBI Taxonomy" id="183260"/>
    <lineage>
        <taxon>Eukaryota</taxon>
        <taxon>Viridiplantae</taxon>
        <taxon>Streptophyta</taxon>
        <taxon>Embryophyta</taxon>
        <taxon>Tracheophyta</taxon>
        <taxon>Spermatophyta</taxon>
        <taxon>Magnoliopsida</taxon>
        <taxon>eudicotyledons</taxon>
        <taxon>Gunneridae</taxon>
        <taxon>Pentapetalae</taxon>
        <taxon>rosids</taxon>
        <taxon>malvids</taxon>
        <taxon>Malvales</taxon>
        <taxon>Malvaceae</taxon>
        <taxon>Malvoideae</taxon>
        <taxon>Hibiscus</taxon>
    </lineage>
</organism>
<dbReference type="Gene3D" id="2.60.120.330">
    <property type="entry name" value="B-lactam Antibiotic, Isopenicillin N Synthase, Chain"/>
    <property type="match status" value="1"/>
</dbReference>
<name>A0ABR2SEN8_9ROSI</name>
<accession>A0ABR2SEN8</accession>
<evidence type="ECO:0000313" key="4">
    <source>
        <dbReference type="EMBL" id="KAK9023624.1"/>
    </source>
</evidence>
<dbReference type="InterPro" id="IPR027443">
    <property type="entry name" value="IPNS-like_sf"/>
</dbReference>
<evidence type="ECO:0000259" key="3">
    <source>
        <dbReference type="Pfam" id="PF14226"/>
    </source>
</evidence>
<proteinExistence type="predicted"/>
<protein>
    <recommendedName>
        <fullName evidence="3">Non-haem dioxygenase N-terminal domain-containing protein</fullName>
    </recommendedName>
</protein>
<gene>
    <name evidence="4" type="ORF">V6N11_003834</name>
</gene>
<keyword evidence="2" id="KW-0408">Iron</keyword>
<reference evidence="4 5" key="1">
    <citation type="journal article" date="2024" name="G3 (Bethesda)">
        <title>Genome assembly of Hibiscus sabdariffa L. provides insights into metabolisms of medicinal natural products.</title>
        <authorList>
            <person name="Kim T."/>
        </authorList>
    </citation>
    <scope>NUCLEOTIDE SEQUENCE [LARGE SCALE GENOMIC DNA]</scope>
    <source>
        <strain evidence="4">TK-2024</strain>
        <tissue evidence="4">Old leaves</tissue>
    </source>
</reference>
<keyword evidence="1" id="KW-0479">Metal-binding</keyword>
<comment type="caution">
    <text evidence="4">The sequence shown here is derived from an EMBL/GenBank/DDBJ whole genome shotgun (WGS) entry which is preliminary data.</text>
</comment>
<evidence type="ECO:0000256" key="1">
    <source>
        <dbReference type="ARBA" id="ARBA00022723"/>
    </source>
</evidence>
<dbReference type="EMBL" id="JBBPBN010000015">
    <property type="protein sequence ID" value="KAK9023624.1"/>
    <property type="molecule type" value="Genomic_DNA"/>
</dbReference>
<dbReference type="PANTHER" id="PTHR47990">
    <property type="entry name" value="2-OXOGLUTARATE (2OG) AND FE(II)-DEPENDENT OXYGENASE SUPERFAMILY PROTEIN-RELATED"/>
    <property type="match status" value="1"/>
</dbReference>
<dbReference type="Pfam" id="PF14226">
    <property type="entry name" value="DIOX_N"/>
    <property type="match status" value="1"/>
</dbReference>
<sequence>MDSNASASDHLLSSQLGIQGETLVNPDNPSSASSFLQNQTNVPKEYLWPKVDLVIAQQELLVPLVDLEGCFRGDESAFQQAAHVIRAACLTHGCFQVINHGVDSHLIKAAYHHLNRFFQLPVTRKLRARKTTTAGLSYSGAHSDRFSLNLPWKEILTFPFTENPKESSVVDLFKSSLGDDFEEMGAVVNSKRARTSLVFFVCPREDKVVRPPQELVQGANGRDIFYTFASKNMVRKMKAYMGDEGPARHLAVIGLLLAATAEPTPIAKHS</sequence>
<dbReference type="Proteomes" id="UP001396334">
    <property type="component" value="Unassembled WGS sequence"/>
</dbReference>
<evidence type="ECO:0000256" key="2">
    <source>
        <dbReference type="ARBA" id="ARBA00023004"/>
    </source>
</evidence>
<dbReference type="InterPro" id="IPR026992">
    <property type="entry name" value="DIOX_N"/>
</dbReference>
<dbReference type="InterPro" id="IPR050231">
    <property type="entry name" value="Iron_ascorbate_oxido_reductase"/>
</dbReference>
<dbReference type="SUPFAM" id="SSF51197">
    <property type="entry name" value="Clavaminate synthase-like"/>
    <property type="match status" value="1"/>
</dbReference>
<feature type="domain" description="Non-haem dioxygenase N-terminal" evidence="3">
    <location>
        <begin position="62"/>
        <end position="163"/>
    </location>
</feature>
<evidence type="ECO:0000313" key="5">
    <source>
        <dbReference type="Proteomes" id="UP001396334"/>
    </source>
</evidence>